<dbReference type="Pfam" id="PF01420">
    <property type="entry name" value="Methylase_S"/>
    <property type="match status" value="1"/>
</dbReference>
<keyword evidence="4" id="KW-0175">Coiled coil</keyword>
<keyword evidence="3" id="KW-0238">DNA-binding</keyword>
<accession>A0A1A8XQ52</accession>
<dbReference type="PANTHER" id="PTHR30408">
    <property type="entry name" value="TYPE-1 RESTRICTION ENZYME ECOKI SPECIFICITY PROTEIN"/>
    <property type="match status" value="1"/>
</dbReference>
<keyword evidence="2" id="KW-0680">Restriction system</keyword>
<dbReference type="GO" id="GO:0009307">
    <property type="term" value="P:DNA restriction-modification system"/>
    <property type="evidence" value="ECO:0007669"/>
    <property type="project" value="UniProtKB-KW"/>
</dbReference>
<dbReference type="AlphaFoldDB" id="A0A1A8XQ52"/>
<evidence type="ECO:0000259" key="5">
    <source>
        <dbReference type="Pfam" id="PF01420"/>
    </source>
</evidence>
<dbReference type="Proteomes" id="UP000199169">
    <property type="component" value="Unassembled WGS sequence"/>
</dbReference>
<dbReference type="Gene3D" id="3.90.220.20">
    <property type="entry name" value="DNA methylase specificity domains"/>
    <property type="match status" value="2"/>
</dbReference>
<dbReference type="GO" id="GO:0003677">
    <property type="term" value="F:DNA binding"/>
    <property type="evidence" value="ECO:0007669"/>
    <property type="project" value="UniProtKB-KW"/>
</dbReference>
<gene>
    <name evidence="6" type="ORF">ACCAA_350133</name>
</gene>
<evidence type="ECO:0000256" key="1">
    <source>
        <dbReference type="ARBA" id="ARBA00010923"/>
    </source>
</evidence>
<evidence type="ECO:0000313" key="6">
    <source>
        <dbReference type="EMBL" id="SBT06766.1"/>
    </source>
</evidence>
<organism evidence="6 7">
    <name type="scientific">Candidatus Accumulibacter aalborgensis</name>
    <dbReference type="NCBI Taxonomy" id="1860102"/>
    <lineage>
        <taxon>Bacteria</taxon>
        <taxon>Pseudomonadati</taxon>
        <taxon>Pseudomonadota</taxon>
        <taxon>Betaproteobacteria</taxon>
        <taxon>Candidatus Accumulibacter</taxon>
    </lineage>
</organism>
<dbReference type="EMBL" id="FLQX01000111">
    <property type="protein sequence ID" value="SBT06766.1"/>
    <property type="molecule type" value="Genomic_DNA"/>
</dbReference>
<feature type="domain" description="Type I restriction modification DNA specificity" evidence="5">
    <location>
        <begin position="87"/>
        <end position="188"/>
    </location>
</feature>
<sequence length="426" mass="45912">MIRSNKQTELGAIPQAWTAERISDAAGNSANAIVGGPFGSDLVSADYVASGIPVIRGQNMAASVVSGEFVFVSPQKAKSLSANLAYPGDLVFTQRGTLGQVAIVPDDRHECYLVSQSQMKVTLNRTRHDPWFVHQYFASCSGQKQIALSAIQTGVPHTNLGILRAYRFPAPPLVEQHAIAAALSDVDALLGGLERLIAKKRDLKQAAMQQLLTGQTRLPGFSGEWEVKRLGDVATLNRLNVVPASQPDQPFVHFSLPAYDDGKSAQVELGSAIGSNKFGIPPSAVLVSKLNPRIPRIWAPEVIPKNACASTEWLILTPREGTDRAFLFVLCSSPGFCQQMELAATGTTGSHQRISPNTALHICVAVPVEREEQTAIATVLSDMDAELSALEARRDKTRALKQAMMQELLTGRVRLISGELKVESGE</sequence>
<name>A0A1A8XQ52_9PROT</name>
<reference evidence="6 7" key="1">
    <citation type="submission" date="2016-06" db="EMBL/GenBank/DDBJ databases">
        <authorList>
            <person name="Kjaerup R.B."/>
            <person name="Dalgaard T.S."/>
            <person name="Juul-Madsen H.R."/>
        </authorList>
    </citation>
    <scope>NUCLEOTIDE SEQUENCE [LARGE SCALE GENOMIC DNA]</scope>
    <source>
        <strain evidence="6">3</strain>
    </source>
</reference>
<evidence type="ECO:0000256" key="4">
    <source>
        <dbReference type="SAM" id="Coils"/>
    </source>
</evidence>
<comment type="similarity">
    <text evidence="1">Belongs to the type-I restriction system S methylase family.</text>
</comment>
<evidence type="ECO:0000313" key="7">
    <source>
        <dbReference type="Proteomes" id="UP000199169"/>
    </source>
</evidence>
<dbReference type="PANTHER" id="PTHR30408:SF12">
    <property type="entry name" value="TYPE I RESTRICTION ENZYME MJAVIII SPECIFICITY SUBUNIT"/>
    <property type="match status" value="1"/>
</dbReference>
<keyword evidence="7" id="KW-1185">Reference proteome</keyword>
<dbReference type="Gene3D" id="1.10.287.1120">
    <property type="entry name" value="Bipartite methylase S protein"/>
    <property type="match status" value="1"/>
</dbReference>
<proteinExistence type="inferred from homology"/>
<dbReference type="SUPFAM" id="SSF116734">
    <property type="entry name" value="DNA methylase specificity domain"/>
    <property type="match status" value="2"/>
</dbReference>
<feature type="coiled-coil region" evidence="4">
    <location>
        <begin position="380"/>
        <end position="407"/>
    </location>
</feature>
<evidence type="ECO:0000256" key="2">
    <source>
        <dbReference type="ARBA" id="ARBA00022747"/>
    </source>
</evidence>
<dbReference type="STRING" id="1860102.ACCAA_350133"/>
<evidence type="ECO:0000256" key="3">
    <source>
        <dbReference type="ARBA" id="ARBA00023125"/>
    </source>
</evidence>
<protein>
    <submittedName>
        <fullName evidence="6">Putative type-1 restriction enzyme</fullName>
    </submittedName>
</protein>
<dbReference type="InterPro" id="IPR044946">
    <property type="entry name" value="Restrct_endonuc_typeI_TRD_sf"/>
</dbReference>
<dbReference type="InterPro" id="IPR052021">
    <property type="entry name" value="Type-I_RS_S_subunit"/>
</dbReference>
<dbReference type="InterPro" id="IPR000055">
    <property type="entry name" value="Restrct_endonuc_typeI_TRD"/>
</dbReference>